<dbReference type="PANTHER" id="PTHR43065">
    <property type="entry name" value="SENSOR HISTIDINE KINASE"/>
    <property type="match status" value="1"/>
</dbReference>
<dbReference type="EMBL" id="JACHBU010000003">
    <property type="protein sequence ID" value="MBB6508539.1"/>
    <property type="molecule type" value="Genomic_DNA"/>
</dbReference>
<feature type="domain" description="Histidine kinase" evidence="5">
    <location>
        <begin position="289"/>
        <end position="508"/>
    </location>
</feature>
<dbReference type="Gene3D" id="3.30.565.10">
    <property type="entry name" value="Histidine kinase-like ATPase, C-terminal domain"/>
    <property type="match status" value="1"/>
</dbReference>
<evidence type="ECO:0000259" key="8">
    <source>
        <dbReference type="PROSITE" id="PS50113"/>
    </source>
</evidence>
<dbReference type="CDD" id="cd00082">
    <property type="entry name" value="HisKA"/>
    <property type="match status" value="1"/>
</dbReference>
<dbReference type="SUPFAM" id="SSF47384">
    <property type="entry name" value="Homodimeric domain of signal transducing histidine kinase"/>
    <property type="match status" value="1"/>
</dbReference>
<dbReference type="Gene3D" id="1.10.287.130">
    <property type="match status" value="1"/>
</dbReference>
<feature type="modified residue" description="4-aspartylphosphate" evidence="4">
    <location>
        <position position="582"/>
    </location>
</feature>
<comment type="caution">
    <text evidence="9">The sequence shown here is derived from an EMBL/GenBank/DDBJ whole genome shotgun (WGS) entry which is preliminary data.</text>
</comment>
<feature type="domain" description="PAC" evidence="8">
    <location>
        <begin position="89"/>
        <end position="141"/>
    </location>
</feature>
<evidence type="ECO:0000313" key="9">
    <source>
        <dbReference type="EMBL" id="MBB6508539.1"/>
    </source>
</evidence>
<dbReference type="SMART" id="SM00387">
    <property type="entry name" value="HATPase_c"/>
    <property type="match status" value="1"/>
</dbReference>
<evidence type="ECO:0000256" key="4">
    <source>
        <dbReference type="PROSITE-ProRule" id="PRU00169"/>
    </source>
</evidence>
<organism evidence="9 10">
    <name type="scientific">Rhizobium soli</name>
    <dbReference type="NCBI Taxonomy" id="424798"/>
    <lineage>
        <taxon>Bacteria</taxon>
        <taxon>Pseudomonadati</taxon>
        <taxon>Pseudomonadota</taxon>
        <taxon>Alphaproteobacteria</taxon>
        <taxon>Hyphomicrobiales</taxon>
        <taxon>Rhizobiaceae</taxon>
        <taxon>Rhizobium/Agrobacterium group</taxon>
        <taxon>Rhizobium</taxon>
    </lineage>
</organism>
<dbReference type="Gene3D" id="3.40.50.2300">
    <property type="match status" value="1"/>
</dbReference>
<dbReference type="GO" id="GO:0000155">
    <property type="term" value="F:phosphorelay sensor kinase activity"/>
    <property type="evidence" value="ECO:0007669"/>
    <property type="project" value="InterPro"/>
</dbReference>
<evidence type="ECO:0000256" key="1">
    <source>
        <dbReference type="ARBA" id="ARBA00000085"/>
    </source>
</evidence>
<dbReference type="InterPro" id="IPR036890">
    <property type="entry name" value="HATPase_C_sf"/>
</dbReference>
<name>A0A7X0JJZ0_9HYPH</name>
<dbReference type="Pfam" id="PF00512">
    <property type="entry name" value="HisKA"/>
    <property type="match status" value="1"/>
</dbReference>
<dbReference type="InterPro" id="IPR003594">
    <property type="entry name" value="HATPase_dom"/>
</dbReference>
<dbReference type="PROSITE" id="PS50112">
    <property type="entry name" value="PAS"/>
    <property type="match status" value="2"/>
</dbReference>
<comment type="catalytic activity">
    <reaction evidence="1">
        <text>ATP + protein L-histidine = ADP + protein N-phospho-L-histidine.</text>
        <dbReference type="EC" id="2.7.13.3"/>
    </reaction>
</comment>
<dbReference type="InterPro" id="IPR000700">
    <property type="entry name" value="PAS-assoc_C"/>
</dbReference>
<dbReference type="PRINTS" id="PR00344">
    <property type="entry name" value="BCTRLSENSOR"/>
</dbReference>
<evidence type="ECO:0000256" key="2">
    <source>
        <dbReference type="ARBA" id="ARBA00012438"/>
    </source>
</evidence>
<dbReference type="PROSITE" id="PS50109">
    <property type="entry name" value="HIS_KIN"/>
    <property type="match status" value="1"/>
</dbReference>
<dbReference type="InterPro" id="IPR001789">
    <property type="entry name" value="Sig_transdc_resp-reg_receiver"/>
</dbReference>
<sequence length="649" mass="71600">MKTVQEGHQVSPFNEERYRLLIDSITDYAIYMLDPKGHIASWNPGARRFKGFEESEILGQHFSRFYTEEDRLDHLPERALRIAAAEGRFENEGWRVRKDGSRFWAHVIIDPIRDGDGQLLGFAKVTRDLTERRNAEADLKRSERQFEVLVQGVSDYALYMLDGKGNVSNWNHGAERIKGYRAEEIVGEHFSTFYTVDDRAAGEPTKNLATALRDGRFEGEGWRHRKDGTRFWAHVIIDAIRDETGELKGFAKITRDITEKVEAQKALTVAREDLFQAQKLEAIGQLTGGIAHDFNNLLMAVLGSLEILKKRLPDDPSLMPLLQNAIQGAERGAALTQRMLAFSRRQELHMAPIGVAGLIDGMMNFFERSLRSDLTIRTDIPDSLPPVLSDAVQLESALLNLVVNARDAMTTGGTVTITAIDVHFAQGDDKLQPGHYVKISVSDTGEGMDPETLARATTPFFTTKGVGKGTGLGLPMVQGLTEQSGGRLSIDSEEGKGTTVSLFLPVARLEDCPEEKKPASDLSAARPKERLTVLAVDDDALVLMNTSLMLEDLGHTVIEAHNGREALAALARTDTIDLVVTDHSMPGMTGSELASEINRQWPGLPVVLATGYAELPPGEDDRLQLPRLPKPFSQNQLADVIATMLGSAS</sequence>
<dbReference type="EC" id="2.7.13.3" evidence="2"/>
<dbReference type="InterPro" id="IPR011006">
    <property type="entry name" value="CheY-like_superfamily"/>
</dbReference>
<dbReference type="InterPro" id="IPR004358">
    <property type="entry name" value="Sig_transdc_His_kin-like_C"/>
</dbReference>
<dbReference type="CDD" id="cd00130">
    <property type="entry name" value="PAS"/>
    <property type="match status" value="2"/>
</dbReference>
<accession>A0A7X0JJZ0</accession>
<feature type="domain" description="PAS" evidence="7">
    <location>
        <begin position="14"/>
        <end position="71"/>
    </location>
</feature>
<dbReference type="InterPro" id="IPR001610">
    <property type="entry name" value="PAC"/>
</dbReference>
<dbReference type="Pfam" id="PF13426">
    <property type="entry name" value="PAS_9"/>
    <property type="match status" value="2"/>
</dbReference>
<dbReference type="InterPro" id="IPR003661">
    <property type="entry name" value="HisK_dim/P_dom"/>
</dbReference>
<dbReference type="PROSITE" id="PS50110">
    <property type="entry name" value="RESPONSE_REGULATORY"/>
    <property type="match status" value="1"/>
</dbReference>
<proteinExistence type="predicted"/>
<keyword evidence="10" id="KW-1185">Reference proteome</keyword>
<dbReference type="SUPFAM" id="SSF52172">
    <property type="entry name" value="CheY-like"/>
    <property type="match status" value="1"/>
</dbReference>
<evidence type="ECO:0000313" key="10">
    <source>
        <dbReference type="Proteomes" id="UP000585437"/>
    </source>
</evidence>
<dbReference type="AlphaFoldDB" id="A0A7X0JJZ0"/>
<dbReference type="Pfam" id="PF00072">
    <property type="entry name" value="Response_reg"/>
    <property type="match status" value="1"/>
</dbReference>
<dbReference type="SMART" id="SM00091">
    <property type="entry name" value="PAS"/>
    <property type="match status" value="2"/>
</dbReference>
<evidence type="ECO:0000259" key="6">
    <source>
        <dbReference type="PROSITE" id="PS50110"/>
    </source>
</evidence>
<dbReference type="InterPro" id="IPR000014">
    <property type="entry name" value="PAS"/>
</dbReference>
<dbReference type="Proteomes" id="UP000585437">
    <property type="component" value="Unassembled WGS sequence"/>
</dbReference>
<dbReference type="PANTHER" id="PTHR43065:SF49">
    <property type="entry name" value="HISTIDINE KINASE"/>
    <property type="match status" value="1"/>
</dbReference>
<dbReference type="SMART" id="SM00388">
    <property type="entry name" value="HisKA"/>
    <property type="match status" value="1"/>
</dbReference>
<dbReference type="InterPro" id="IPR035965">
    <property type="entry name" value="PAS-like_dom_sf"/>
</dbReference>
<protein>
    <recommendedName>
        <fullName evidence="2">histidine kinase</fullName>
        <ecNumber evidence="2">2.7.13.3</ecNumber>
    </recommendedName>
</protein>
<feature type="domain" description="PAC" evidence="8">
    <location>
        <begin position="217"/>
        <end position="269"/>
    </location>
</feature>
<dbReference type="InterPro" id="IPR005467">
    <property type="entry name" value="His_kinase_dom"/>
</dbReference>
<evidence type="ECO:0000259" key="5">
    <source>
        <dbReference type="PROSITE" id="PS50109"/>
    </source>
</evidence>
<gene>
    <name evidence="9" type="ORF">F4695_001888</name>
</gene>
<feature type="domain" description="PAS" evidence="7">
    <location>
        <begin position="142"/>
        <end position="215"/>
    </location>
</feature>
<dbReference type="PROSITE" id="PS50113">
    <property type="entry name" value="PAC"/>
    <property type="match status" value="2"/>
</dbReference>
<keyword evidence="3 4" id="KW-0597">Phosphoprotein</keyword>
<feature type="domain" description="Response regulatory" evidence="6">
    <location>
        <begin position="532"/>
        <end position="645"/>
    </location>
</feature>
<dbReference type="SUPFAM" id="SSF55785">
    <property type="entry name" value="PYP-like sensor domain (PAS domain)"/>
    <property type="match status" value="2"/>
</dbReference>
<dbReference type="NCBIfam" id="TIGR00229">
    <property type="entry name" value="sensory_box"/>
    <property type="match status" value="2"/>
</dbReference>
<dbReference type="Pfam" id="PF02518">
    <property type="entry name" value="HATPase_c"/>
    <property type="match status" value="1"/>
</dbReference>
<dbReference type="SMART" id="SM00086">
    <property type="entry name" value="PAC"/>
    <property type="match status" value="2"/>
</dbReference>
<dbReference type="SUPFAM" id="SSF55874">
    <property type="entry name" value="ATPase domain of HSP90 chaperone/DNA topoisomerase II/histidine kinase"/>
    <property type="match status" value="1"/>
</dbReference>
<dbReference type="InterPro" id="IPR036097">
    <property type="entry name" value="HisK_dim/P_sf"/>
</dbReference>
<dbReference type="Gene3D" id="3.30.450.20">
    <property type="entry name" value="PAS domain"/>
    <property type="match status" value="2"/>
</dbReference>
<dbReference type="SMART" id="SM00448">
    <property type="entry name" value="REC"/>
    <property type="match status" value="1"/>
</dbReference>
<evidence type="ECO:0000259" key="7">
    <source>
        <dbReference type="PROSITE" id="PS50112"/>
    </source>
</evidence>
<reference evidence="9 10" key="1">
    <citation type="submission" date="2020-08" db="EMBL/GenBank/DDBJ databases">
        <title>The Agave Microbiome: Exploring the role of microbial communities in plant adaptations to desert environments.</title>
        <authorList>
            <person name="Partida-Martinez L.P."/>
        </authorList>
    </citation>
    <scope>NUCLEOTIDE SEQUENCE [LARGE SCALE GENOMIC DNA]</scope>
    <source>
        <strain evidence="9 10">AS3.12</strain>
    </source>
</reference>
<evidence type="ECO:0000256" key="3">
    <source>
        <dbReference type="ARBA" id="ARBA00022553"/>
    </source>
</evidence>